<comment type="caution">
    <text evidence="2">The sequence shown here is derived from an EMBL/GenBank/DDBJ whole genome shotgun (WGS) entry which is preliminary data.</text>
</comment>
<accession>A0A432MFN3</accession>
<evidence type="ECO:0000313" key="3">
    <source>
        <dbReference type="Proteomes" id="UP000280296"/>
    </source>
</evidence>
<proteinExistence type="predicted"/>
<dbReference type="AlphaFoldDB" id="A0A432MFN3"/>
<evidence type="ECO:0000256" key="1">
    <source>
        <dbReference type="SAM" id="MobiDB-lite"/>
    </source>
</evidence>
<organism evidence="2 3">
    <name type="scientific">Tautonia sociabilis</name>
    <dbReference type="NCBI Taxonomy" id="2080755"/>
    <lineage>
        <taxon>Bacteria</taxon>
        <taxon>Pseudomonadati</taxon>
        <taxon>Planctomycetota</taxon>
        <taxon>Planctomycetia</taxon>
        <taxon>Isosphaerales</taxon>
        <taxon>Isosphaeraceae</taxon>
        <taxon>Tautonia</taxon>
    </lineage>
</organism>
<evidence type="ECO:0000313" key="2">
    <source>
        <dbReference type="EMBL" id="RUL84937.1"/>
    </source>
</evidence>
<reference evidence="2 3" key="1">
    <citation type="submission" date="2018-12" db="EMBL/GenBank/DDBJ databases">
        <authorList>
            <person name="Toschakov S.V."/>
        </authorList>
    </citation>
    <scope>NUCLEOTIDE SEQUENCE [LARGE SCALE GENOMIC DNA]</scope>
    <source>
        <strain evidence="2 3">GM2012</strain>
    </source>
</reference>
<protein>
    <submittedName>
        <fullName evidence="2">Uncharacterized protein</fullName>
    </submittedName>
</protein>
<name>A0A432MFN3_9BACT</name>
<dbReference type="EMBL" id="RYZH01000044">
    <property type="protein sequence ID" value="RUL84937.1"/>
    <property type="molecule type" value="Genomic_DNA"/>
</dbReference>
<sequence>MPSTRRASLVDPSELICAPPATRPGIGAVGPPGPGTTTKPEGCRLPRPPRASATRPPPGASSGQAIDMARAGDGRTLAEMPGRSTGIDIEGPGPWALGKVCLPTVVGR</sequence>
<dbReference type="Proteomes" id="UP000280296">
    <property type="component" value="Unassembled WGS sequence"/>
</dbReference>
<keyword evidence="3" id="KW-1185">Reference proteome</keyword>
<gene>
    <name evidence="2" type="ORF">TsocGM_19545</name>
</gene>
<reference evidence="2 3" key="2">
    <citation type="submission" date="2019-01" db="EMBL/GenBank/DDBJ databases">
        <title>Tautonia sociabilis, a novel thermotolerant planctomycete of Isosphaeraceae family, isolated from a 4000 m deep subterranean habitat.</title>
        <authorList>
            <person name="Kovaleva O.L."/>
            <person name="Elcheninov A.G."/>
            <person name="Van Heerden E."/>
            <person name="Toshchakov S.V."/>
            <person name="Novikov A."/>
            <person name="Bonch-Osmolovskaya E.A."/>
            <person name="Kublanov I.V."/>
        </authorList>
    </citation>
    <scope>NUCLEOTIDE SEQUENCE [LARGE SCALE GENOMIC DNA]</scope>
    <source>
        <strain evidence="2 3">GM2012</strain>
    </source>
</reference>
<feature type="region of interest" description="Disordered" evidence="1">
    <location>
        <begin position="16"/>
        <end position="66"/>
    </location>
</feature>